<dbReference type="Pfam" id="PF01408">
    <property type="entry name" value="GFO_IDH_MocA"/>
    <property type="match status" value="1"/>
</dbReference>
<proteinExistence type="predicted"/>
<dbReference type="Proteomes" id="UP000242243">
    <property type="component" value="Unassembled WGS sequence"/>
</dbReference>
<name>A0A1I5RAT8_9BACI</name>
<dbReference type="RefSeq" id="WP_159430161.1">
    <property type="nucleotide sequence ID" value="NZ_BJWI01000031.1"/>
</dbReference>
<evidence type="ECO:0000313" key="4">
    <source>
        <dbReference type="EMBL" id="SFP55441.1"/>
    </source>
</evidence>
<dbReference type="SUPFAM" id="SSF55347">
    <property type="entry name" value="Glyceraldehyde-3-phosphate dehydrogenase-like, C-terminal domain"/>
    <property type="match status" value="1"/>
</dbReference>
<protein>
    <submittedName>
        <fullName evidence="4">Predicted dehydrogenase</fullName>
    </submittedName>
</protein>
<evidence type="ECO:0000259" key="1">
    <source>
        <dbReference type="Pfam" id="PF01408"/>
    </source>
</evidence>
<dbReference type="GO" id="GO:0000166">
    <property type="term" value="F:nucleotide binding"/>
    <property type="evidence" value="ECO:0007669"/>
    <property type="project" value="InterPro"/>
</dbReference>
<dbReference type="InterPro" id="IPR052515">
    <property type="entry name" value="Gfo/Idh/MocA_Oxidoreductase"/>
</dbReference>
<dbReference type="Pfam" id="PF22725">
    <property type="entry name" value="GFO_IDH_MocA_C3"/>
    <property type="match status" value="1"/>
</dbReference>
<organism evidence="4 5">
    <name type="scientific">Halolactibacillus halophilus</name>
    <dbReference type="NCBI Taxonomy" id="306540"/>
    <lineage>
        <taxon>Bacteria</taxon>
        <taxon>Bacillati</taxon>
        <taxon>Bacillota</taxon>
        <taxon>Bacilli</taxon>
        <taxon>Bacillales</taxon>
        <taxon>Bacillaceae</taxon>
        <taxon>Halolactibacillus</taxon>
    </lineage>
</organism>
<evidence type="ECO:0000259" key="2">
    <source>
        <dbReference type="Pfam" id="PF22725"/>
    </source>
</evidence>
<dbReference type="Gene3D" id="3.30.360.10">
    <property type="entry name" value="Dihydrodipicolinate Reductase, domain 2"/>
    <property type="match status" value="1"/>
</dbReference>
<dbReference type="InterPro" id="IPR000683">
    <property type="entry name" value="Gfo/Idh/MocA-like_OxRdtase_N"/>
</dbReference>
<dbReference type="Gene3D" id="3.40.50.720">
    <property type="entry name" value="NAD(P)-binding Rossmann-like Domain"/>
    <property type="match status" value="1"/>
</dbReference>
<dbReference type="InterPro" id="IPR036291">
    <property type="entry name" value="NAD(P)-bd_dom_sf"/>
</dbReference>
<dbReference type="STRING" id="306540.SAMN05421839_12819"/>
<reference evidence="3 6" key="2">
    <citation type="submission" date="2019-07" db="EMBL/GenBank/DDBJ databases">
        <title>Whole genome shotgun sequence of Halolactibacillus halophilus NBRC 100868.</title>
        <authorList>
            <person name="Hosoyama A."/>
            <person name="Uohara A."/>
            <person name="Ohji S."/>
            <person name="Ichikawa N."/>
        </authorList>
    </citation>
    <scope>NUCLEOTIDE SEQUENCE [LARGE SCALE GENOMIC DNA]</scope>
    <source>
        <strain evidence="3 6">NBRC 100868</strain>
    </source>
</reference>
<reference evidence="4 5" key="1">
    <citation type="submission" date="2016-10" db="EMBL/GenBank/DDBJ databases">
        <authorList>
            <person name="de Groot N.N."/>
        </authorList>
    </citation>
    <scope>NUCLEOTIDE SEQUENCE [LARGE SCALE GENOMIC DNA]</scope>
    <source>
        <strain evidence="4 5">DSM 17073</strain>
    </source>
</reference>
<feature type="domain" description="Gfo/Idh/MocA-like oxidoreductase N-terminal" evidence="1">
    <location>
        <begin position="3"/>
        <end position="122"/>
    </location>
</feature>
<dbReference type="EMBL" id="FOXC01000028">
    <property type="protein sequence ID" value="SFP55441.1"/>
    <property type="molecule type" value="Genomic_DNA"/>
</dbReference>
<evidence type="ECO:0000313" key="3">
    <source>
        <dbReference type="EMBL" id="GEM02298.1"/>
    </source>
</evidence>
<keyword evidence="6" id="KW-1185">Reference proteome</keyword>
<dbReference type="AlphaFoldDB" id="A0A1I5RAT8"/>
<sequence>MTIKIGMVGTGGFSKKHADILTGMNHVRVVAVCATSEEKAKQFAKQYNGMRGYCDFYEMLNNETLDGVYLCVPPMAHGEMELALVERGIPFFTEKPLGITTAVPKKVVEALGKVPVVTAVGYHFRYLESIQHLKRLLKDHTVGMVTGRWMGTMPEVSWWRNQALSGGQLNEQATHIADVLRYLLGECEEVQAYEAQRVMNRRKENVTVADVGTVNIRFTSGVIANIVNTCVLPEELADVGFTIYTDSAVINWTPEALTIKTATTDQVIVDQQDPYQQEDAIFVRAIQSGSDKQILSTYQDAYNTQRLTEAARVSVEENNSICLND</sequence>
<evidence type="ECO:0000313" key="6">
    <source>
        <dbReference type="Proteomes" id="UP000321547"/>
    </source>
</evidence>
<dbReference type="PANTHER" id="PTHR43249">
    <property type="entry name" value="UDP-N-ACETYL-2-AMINO-2-DEOXY-D-GLUCURONATE OXIDASE"/>
    <property type="match status" value="1"/>
</dbReference>
<evidence type="ECO:0000313" key="5">
    <source>
        <dbReference type="Proteomes" id="UP000242243"/>
    </source>
</evidence>
<feature type="domain" description="GFO/IDH/MocA-like oxidoreductase" evidence="2">
    <location>
        <begin position="131"/>
        <end position="246"/>
    </location>
</feature>
<gene>
    <name evidence="3" type="ORF">HHA03_18300</name>
    <name evidence="4" type="ORF">SAMN05421839_12819</name>
</gene>
<dbReference type="OrthoDB" id="9815825at2"/>
<dbReference type="Proteomes" id="UP000321547">
    <property type="component" value="Unassembled WGS sequence"/>
</dbReference>
<dbReference type="SUPFAM" id="SSF51735">
    <property type="entry name" value="NAD(P)-binding Rossmann-fold domains"/>
    <property type="match status" value="1"/>
</dbReference>
<dbReference type="PANTHER" id="PTHR43249:SF1">
    <property type="entry name" value="D-GLUCOSIDE 3-DEHYDROGENASE"/>
    <property type="match status" value="1"/>
</dbReference>
<dbReference type="InterPro" id="IPR055170">
    <property type="entry name" value="GFO_IDH_MocA-like_dom"/>
</dbReference>
<dbReference type="EMBL" id="BJWI01000031">
    <property type="protein sequence ID" value="GEM02298.1"/>
    <property type="molecule type" value="Genomic_DNA"/>
</dbReference>
<accession>A0A1I5RAT8</accession>